<gene>
    <name evidence="2" type="ORF">CAC42_2170</name>
</gene>
<keyword evidence="1" id="KW-1133">Transmembrane helix</keyword>
<evidence type="ECO:0000313" key="3">
    <source>
        <dbReference type="Proteomes" id="UP000243797"/>
    </source>
</evidence>
<dbReference type="EMBL" id="NKHZ01000081">
    <property type="protein sequence ID" value="PNS14941.1"/>
    <property type="molecule type" value="Genomic_DNA"/>
</dbReference>
<dbReference type="AlphaFoldDB" id="A0A2K1QJ09"/>
<dbReference type="Proteomes" id="UP000243797">
    <property type="component" value="Unassembled WGS sequence"/>
</dbReference>
<organism evidence="2 3">
    <name type="scientific">Sphaceloma murrayae</name>
    <dbReference type="NCBI Taxonomy" id="2082308"/>
    <lineage>
        <taxon>Eukaryota</taxon>
        <taxon>Fungi</taxon>
        <taxon>Dikarya</taxon>
        <taxon>Ascomycota</taxon>
        <taxon>Pezizomycotina</taxon>
        <taxon>Dothideomycetes</taxon>
        <taxon>Dothideomycetidae</taxon>
        <taxon>Myriangiales</taxon>
        <taxon>Elsinoaceae</taxon>
        <taxon>Sphaceloma</taxon>
    </lineage>
</organism>
<sequence length="99" mass="10874">MAEAFRCGQSAGRIFLDRTFQITTKVALAIIALGHLAVFDTTIAYVCCLNPNMTSAAQAILDRISHATVQTPRLRGAIHARAFDYEDFLYNDAALVPWA</sequence>
<keyword evidence="1" id="KW-0812">Transmembrane</keyword>
<reference evidence="2 3" key="1">
    <citation type="submission" date="2017-06" db="EMBL/GenBank/DDBJ databases">
        <title>Draft genome sequence of a variant of Elsinoe murrayae.</title>
        <authorList>
            <person name="Cheng Q."/>
        </authorList>
    </citation>
    <scope>NUCLEOTIDE SEQUENCE [LARGE SCALE GENOMIC DNA]</scope>
    <source>
        <strain evidence="2 3">CQ-2017a</strain>
    </source>
</reference>
<comment type="caution">
    <text evidence="2">The sequence shown here is derived from an EMBL/GenBank/DDBJ whole genome shotgun (WGS) entry which is preliminary data.</text>
</comment>
<accession>A0A2K1QJ09</accession>
<name>A0A2K1QJ09_9PEZI</name>
<dbReference type="InParanoid" id="A0A2K1QJ09"/>
<evidence type="ECO:0000313" key="2">
    <source>
        <dbReference type="EMBL" id="PNS14941.1"/>
    </source>
</evidence>
<feature type="transmembrane region" description="Helical" evidence="1">
    <location>
        <begin position="26"/>
        <end position="46"/>
    </location>
</feature>
<evidence type="ECO:0000256" key="1">
    <source>
        <dbReference type="SAM" id="Phobius"/>
    </source>
</evidence>
<protein>
    <submittedName>
        <fullName evidence="2">Long chain acyl-CoA synthetase 6, peroxisomal</fullName>
    </submittedName>
</protein>
<keyword evidence="1" id="KW-0472">Membrane</keyword>
<keyword evidence="3" id="KW-1185">Reference proteome</keyword>
<proteinExistence type="predicted"/>